<dbReference type="EMBL" id="JASJQH010006974">
    <property type="protein sequence ID" value="KAK9721627.1"/>
    <property type="molecule type" value="Genomic_DNA"/>
</dbReference>
<reference evidence="1 2" key="1">
    <citation type="submission" date="2023-04" db="EMBL/GenBank/DDBJ databases">
        <title>Genome of Basidiobolus ranarum AG-B5.</title>
        <authorList>
            <person name="Stajich J.E."/>
            <person name="Carter-House D."/>
            <person name="Gryganskyi A."/>
        </authorList>
    </citation>
    <scope>NUCLEOTIDE SEQUENCE [LARGE SCALE GENOMIC DNA]</scope>
    <source>
        <strain evidence="1 2">AG-B5</strain>
    </source>
</reference>
<evidence type="ECO:0000313" key="1">
    <source>
        <dbReference type="EMBL" id="KAK9721627.1"/>
    </source>
</evidence>
<evidence type="ECO:0000313" key="2">
    <source>
        <dbReference type="Proteomes" id="UP001479436"/>
    </source>
</evidence>
<keyword evidence="2" id="KW-1185">Reference proteome</keyword>
<dbReference type="Proteomes" id="UP001479436">
    <property type="component" value="Unassembled WGS sequence"/>
</dbReference>
<protein>
    <submittedName>
        <fullName evidence="1">Uncharacterized protein</fullName>
    </submittedName>
</protein>
<name>A0ABR2W7B2_9FUNG</name>
<comment type="caution">
    <text evidence="1">The sequence shown here is derived from an EMBL/GenBank/DDBJ whole genome shotgun (WGS) entry which is preliminary data.</text>
</comment>
<gene>
    <name evidence="1" type="ORF">K7432_003286</name>
</gene>
<organism evidence="1 2">
    <name type="scientific">Basidiobolus ranarum</name>
    <dbReference type="NCBI Taxonomy" id="34480"/>
    <lineage>
        <taxon>Eukaryota</taxon>
        <taxon>Fungi</taxon>
        <taxon>Fungi incertae sedis</taxon>
        <taxon>Zoopagomycota</taxon>
        <taxon>Entomophthoromycotina</taxon>
        <taxon>Basidiobolomycetes</taxon>
        <taxon>Basidiobolales</taxon>
        <taxon>Basidiobolaceae</taxon>
        <taxon>Basidiobolus</taxon>
    </lineage>
</organism>
<accession>A0ABR2W7B2</accession>
<sequence>MSKAIPTPAEFRILYRRLWKFGGKAAAPSKQGVRVIHEKIREGFKENSSVRDGDKLIDIYERGLNTVQLFQVAVSRRGVEHKLIQNLLSMAYFQGKYKIRPPFFNRKLKPNQQQLHQEAYDEYFAMLEKLNGSLRVSLR</sequence>
<proteinExistence type="predicted"/>